<feature type="compositionally biased region" description="Acidic residues" evidence="1">
    <location>
        <begin position="47"/>
        <end position="58"/>
    </location>
</feature>
<evidence type="ECO:0000313" key="2">
    <source>
        <dbReference type="EMBL" id="EPY16482.1"/>
    </source>
</evidence>
<evidence type="ECO:0000256" key="1">
    <source>
        <dbReference type="SAM" id="MobiDB-lite"/>
    </source>
</evidence>
<reference evidence="2 3" key="1">
    <citation type="journal article" date="2013" name="PLoS ONE">
        <title>Predicting the Proteins of Angomonas deanei, Strigomonas culicis and Their Respective Endosymbionts Reveals New Aspects of the Trypanosomatidae Family.</title>
        <authorList>
            <person name="Motta M.C."/>
            <person name="Martins A.C."/>
            <person name="de Souza S.S."/>
            <person name="Catta-Preta C.M."/>
            <person name="Silva R."/>
            <person name="Klein C.C."/>
            <person name="de Almeida L.G."/>
            <person name="de Lima Cunha O."/>
            <person name="Ciapina L.P."/>
            <person name="Brocchi M."/>
            <person name="Colabardini A.C."/>
            <person name="de Araujo Lima B."/>
            <person name="Machado C.R."/>
            <person name="de Almeida Soares C.M."/>
            <person name="Probst C.M."/>
            <person name="de Menezes C.B."/>
            <person name="Thompson C.E."/>
            <person name="Bartholomeu D.C."/>
            <person name="Gradia D.F."/>
            <person name="Pavoni D.P."/>
            <person name="Grisard E.C."/>
            <person name="Fantinatti-Garboggini F."/>
            <person name="Marchini F.K."/>
            <person name="Rodrigues-Luiz G.F."/>
            <person name="Wagner G."/>
            <person name="Goldman G.H."/>
            <person name="Fietto J.L."/>
            <person name="Elias M.C."/>
            <person name="Goldman M.H."/>
            <person name="Sagot M.F."/>
            <person name="Pereira M."/>
            <person name="Stoco P.H."/>
            <person name="de Mendonca-Neto R.P."/>
            <person name="Teixeira S.M."/>
            <person name="Maciel T.E."/>
            <person name="de Oliveira Mendes T.A."/>
            <person name="Urmenyi T.P."/>
            <person name="de Souza W."/>
            <person name="Schenkman S."/>
            <person name="de Vasconcelos A.T."/>
        </authorList>
    </citation>
    <scope>NUCLEOTIDE SEQUENCE [LARGE SCALE GENOMIC DNA]</scope>
</reference>
<protein>
    <submittedName>
        <fullName evidence="2">Uncharacterized protein</fullName>
    </submittedName>
</protein>
<organism evidence="2 3">
    <name type="scientific">Strigomonas culicis</name>
    <dbReference type="NCBI Taxonomy" id="28005"/>
    <lineage>
        <taxon>Eukaryota</taxon>
        <taxon>Discoba</taxon>
        <taxon>Euglenozoa</taxon>
        <taxon>Kinetoplastea</taxon>
        <taxon>Metakinetoplastina</taxon>
        <taxon>Trypanosomatida</taxon>
        <taxon>Trypanosomatidae</taxon>
        <taxon>Strigomonadinae</taxon>
        <taxon>Strigomonas</taxon>
    </lineage>
</organism>
<keyword evidence="3" id="KW-1185">Reference proteome</keyword>
<evidence type="ECO:0000313" key="3">
    <source>
        <dbReference type="Proteomes" id="UP000015354"/>
    </source>
</evidence>
<dbReference type="AlphaFoldDB" id="S9TEK7"/>
<sequence>MFHVKALLNEACRHDLAQLRAAPPAAFADAVLPFFHAPAAVPAAAGEADDDAYDEEADGPLSPTTCAHRRSYAQERQQLVLAHARLQRPGLPRASAAVLEELKAVHVRAARLEWRKVARDVDQCVMLLARSLQGSAPHTVRALVREKAAVLLSAVSSMALFQPQHLRHAGGGDGLIREVFAMREAAAQTARRLDRREQLLCDLRAAGQLFAAPPAAEAPEELCSILSADATPVTSCNDAAEAAAAPFELPPSSLLNFQSSFELAHYAALDGAATAVLSESNSLASLEAEDEEGANYRDVPARACGSILCATLSAENSPVKTYNEPNAFDHGYGASPLMKSLPPHAAPRPFYVNWA</sequence>
<comment type="caution">
    <text evidence="2">The sequence shown here is derived from an EMBL/GenBank/DDBJ whole genome shotgun (WGS) entry which is preliminary data.</text>
</comment>
<accession>S9TEK7</accession>
<dbReference type="Proteomes" id="UP000015354">
    <property type="component" value="Unassembled WGS sequence"/>
</dbReference>
<gene>
    <name evidence="2" type="ORF">STCU_11214</name>
</gene>
<proteinExistence type="predicted"/>
<name>S9TEK7_9TRYP</name>
<dbReference type="EMBL" id="ATMH01011116">
    <property type="protein sequence ID" value="EPY16482.1"/>
    <property type="molecule type" value="Genomic_DNA"/>
</dbReference>
<feature type="region of interest" description="Disordered" evidence="1">
    <location>
        <begin position="46"/>
        <end position="65"/>
    </location>
</feature>